<name>A0A345HS49_9ACTN</name>
<dbReference type="Gene3D" id="2.40.128.150">
    <property type="entry name" value="Cysteine proteinases"/>
    <property type="match status" value="1"/>
</dbReference>
<dbReference type="AlphaFoldDB" id="A0A345HS49"/>
<organism evidence="2 3">
    <name type="scientific">Streptomyces paludis</name>
    <dbReference type="NCBI Taxonomy" id="2282738"/>
    <lineage>
        <taxon>Bacteria</taxon>
        <taxon>Bacillati</taxon>
        <taxon>Actinomycetota</taxon>
        <taxon>Actinomycetes</taxon>
        <taxon>Kitasatosporales</taxon>
        <taxon>Streptomycetaceae</taxon>
        <taxon>Streptomyces</taxon>
    </lineage>
</organism>
<dbReference type="OrthoDB" id="7181050at2"/>
<evidence type="ECO:0000256" key="1">
    <source>
        <dbReference type="ARBA" id="ARBA00006547"/>
    </source>
</evidence>
<accession>A0A345HS49</accession>
<keyword evidence="2" id="KW-0808">Transferase</keyword>
<reference evidence="3" key="1">
    <citation type="submission" date="2018-07" db="EMBL/GenBank/DDBJ databases">
        <authorList>
            <person name="Zhao J."/>
        </authorList>
    </citation>
    <scope>NUCLEOTIDE SEQUENCE [LARGE SCALE GENOMIC DNA]</scope>
    <source>
        <strain evidence="3">GSSD-12</strain>
    </source>
</reference>
<dbReference type="Proteomes" id="UP000253868">
    <property type="component" value="Chromosome"/>
</dbReference>
<proteinExistence type="inferred from homology"/>
<dbReference type="PANTHER" id="PTHR11786">
    <property type="entry name" value="N-HYDROXYARYLAMINE O-ACETYLTRANSFERASE"/>
    <property type="match status" value="1"/>
</dbReference>
<dbReference type="InterPro" id="IPR038765">
    <property type="entry name" value="Papain-like_cys_pep_sf"/>
</dbReference>
<evidence type="ECO:0000313" key="2">
    <source>
        <dbReference type="EMBL" id="AXG79523.1"/>
    </source>
</evidence>
<gene>
    <name evidence="2" type="ORF">DVK44_19825</name>
</gene>
<dbReference type="KEGG" id="spad:DVK44_19825"/>
<evidence type="ECO:0000313" key="3">
    <source>
        <dbReference type="Proteomes" id="UP000253868"/>
    </source>
</evidence>
<comment type="similarity">
    <text evidence="1">Belongs to the arylamine N-acetyltransferase family.</text>
</comment>
<sequence>MRTMDEHVIDAYLDRIGATRPGRADADGLRRLHERHVLSVPFETIAFYTGEPIGHSMDAVRKVVDDHRGGSCFELNSAFGLLLRGLGYQVETIWGRIHRAAGPDRRTGHMALRVRTPSAVWLVDVGHSNNSRRPLRLDLRTPQGDPHGTYLLTAAEEGDIDVSVDGRLLYRMETRARDEDYGEAVLWWYRTSPESPFTKRPVCVRPTESGRYSLKGTRFTSEENGSERVRDIETDAELIEIYKRYFGIGLNTLPVRAADPCGHCGKGQHRE</sequence>
<dbReference type="EMBL" id="CP031194">
    <property type="protein sequence ID" value="AXG79523.1"/>
    <property type="molecule type" value="Genomic_DNA"/>
</dbReference>
<dbReference type="Gene3D" id="3.30.2140.10">
    <property type="entry name" value="Arylamine N-acetyltransferase"/>
    <property type="match status" value="1"/>
</dbReference>
<dbReference type="GO" id="GO:0016407">
    <property type="term" value="F:acetyltransferase activity"/>
    <property type="evidence" value="ECO:0007669"/>
    <property type="project" value="InterPro"/>
</dbReference>
<keyword evidence="3" id="KW-1185">Reference proteome</keyword>
<dbReference type="PANTHER" id="PTHR11786:SF0">
    <property type="entry name" value="ARYLAMINE N-ACETYLTRANSFERASE 4-RELATED"/>
    <property type="match status" value="1"/>
</dbReference>
<dbReference type="InterPro" id="IPR001447">
    <property type="entry name" value="Arylamine_N-AcTrfase"/>
</dbReference>
<protein>
    <submittedName>
        <fullName evidence="2">Acetyltransferase</fullName>
    </submittedName>
</protein>
<dbReference type="SUPFAM" id="SSF54001">
    <property type="entry name" value="Cysteine proteinases"/>
    <property type="match status" value="1"/>
</dbReference>
<dbReference type="Pfam" id="PF00797">
    <property type="entry name" value="Acetyltransf_2"/>
    <property type="match status" value="1"/>
</dbReference>